<dbReference type="Pfam" id="PF01595">
    <property type="entry name" value="CNNM"/>
    <property type="match status" value="1"/>
</dbReference>
<feature type="domain" description="CBS" evidence="10">
    <location>
        <begin position="198"/>
        <end position="259"/>
    </location>
</feature>
<evidence type="ECO:0000256" key="1">
    <source>
        <dbReference type="ARBA" id="ARBA00004141"/>
    </source>
</evidence>
<feature type="domain" description="CBS" evidence="10">
    <location>
        <begin position="264"/>
        <end position="322"/>
    </location>
</feature>
<keyword evidence="4 8" id="KW-1133">Transmembrane helix</keyword>
<comment type="subcellular location">
    <subcellularLocation>
        <location evidence="1">Membrane</location>
        <topology evidence="1">Multi-pass membrane protein</topology>
    </subcellularLocation>
</comment>
<keyword evidence="13" id="KW-1185">Reference proteome</keyword>
<reference evidence="12" key="2">
    <citation type="submission" date="2023-01" db="EMBL/GenBank/DDBJ databases">
        <title>Draft genome sequence of Agaribacter marinus strain NBRC 110023.</title>
        <authorList>
            <person name="Sun Q."/>
            <person name="Mori K."/>
        </authorList>
    </citation>
    <scope>NUCLEOTIDE SEQUENCE</scope>
    <source>
        <strain evidence="12">NBRC 110023</strain>
    </source>
</reference>
<evidence type="ECO:0000259" key="11">
    <source>
        <dbReference type="PROSITE" id="PS51846"/>
    </source>
</evidence>
<dbReference type="PROSITE" id="PS51371">
    <property type="entry name" value="CBS"/>
    <property type="match status" value="2"/>
</dbReference>
<feature type="transmembrane region" description="Helical" evidence="9">
    <location>
        <begin position="87"/>
        <end position="107"/>
    </location>
</feature>
<reference evidence="12" key="1">
    <citation type="journal article" date="2014" name="Int. J. Syst. Evol. Microbiol.">
        <title>Complete genome sequence of Corynebacterium casei LMG S-19264T (=DSM 44701T), isolated from a smear-ripened cheese.</title>
        <authorList>
            <consortium name="US DOE Joint Genome Institute (JGI-PGF)"/>
            <person name="Walter F."/>
            <person name="Albersmeier A."/>
            <person name="Kalinowski J."/>
            <person name="Ruckert C."/>
        </authorList>
    </citation>
    <scope>NUCLEOTIDE SEQUENCE</scope>
    <source>
        <strain evidence="12">NBRC 110023</strain>
    </source>
</reference>
<dbReference type="SMART" id="SM00116">
    <property type="entry name" value="CBS"/>
    <property type="match status" value="2"/>
</dbReference>
<evidence type="ECO:0000256" key="7">
    <source>
        <dbReference type="PROSITE-ProRule" id="PRU00703"/>
    </source>
</evidence>
<dbReference type="RefSeq" id="WP_284218921.1">
    <property type="nucleotide sequence ID" value="NZ_BSOT01000011.1"/>
</dbReference>
<name>A0AA37T6P7_9ALTE</name>
<dbReference type="SUPFAM" id="SSF54631">
    <property type="entry name" value="CBS-domain pair"/>
    <property type="match status" value="1"/>
</dbReference>
<feature type="transmembrane region" description="Helical" evidence="9">
    <location>
        <begin position="119"/>
        <end position="138"/>
    </location>
</feature>
<evidence type="ECO:0000256" key="9">
    <source>
        <dbReference type="SAM" id="Phobius"/>
    </source>
</evidence>
<evidence type="ECO:0000313" key="12">
    <source>
        <dbReference type="EMBL" id="GLR72505.1"/>
    </source>
</evidence>
<dbReference type="GO" id="GO:0005886">
    <property type="term" value="C:plasma membrane"/>
    <property type="evidence" value="ECO:0007669"/>
    <property type="project" value="TreeGrafter"/>
</dbReference>
<dbReference type="Pfam" id="PF00571">
    <property type="entry name" value="CBS"/>
    <property type="match status" value="2"/>
</dbReference>
<evidence type="ECO:0000256" key="2">
    <source>
        <dbReference type="ARBA" id="ARBA00022692"/>
    </source>
</evidence>
<dbReference type="PANTHER" id="PTHR22777">
    <property type="entry name" value="HEMOLYSIN-RELATED"/>
    <property type="match status" value="1"/>
</dbReference>
<evidence type="ECO:0000313" key="13">
    <source>
        <dbReference type="Proteomes" id="UP001156601"/>
    </source>
</evidence>
<dbReference type="Proteomes" id="UP001156601">
    <property type="component" value="Unassembled WGS sequence"/>
</dbReference>
<evidence type="ECO:0000256" key="6">
    <source>
        <dbReference type="ARBA" id="ARBA00023136"/>
    </source>
</evidence>
<sequence>MVLLFIYVFIALGFSFVCSVAEAVILSVSQAYISLLEKDGKPAGALLNKLTTDINKPLSAILTLNTIAHTMGAAGAGAQAASVFGDAYLGVISAVLTLLILVFSEIIPKTLGATYWKSLAPITAYFLKYLILVLYPFVQMSQKLTSGFTEESPLKGLSRSELLAMAELSESEGQLATQEANFLQNLLTLHERKIKDAMTHRTVVFSVSEDITVDEFVEEYSNKPFSRIPIYEDNESENITGFVMKSEILLASAQGQGDRLLKEFMKSMVTLLGDMPLATTFDHFLNSRVHILLVVDEYGGLEGIVTLEDLLECLLGVEIVDELDTTVSMKRLAKVMWKRREKRLMQNNNDL</sequence>
<evidence type="ECO:0000256" key="4">
    <source>
        <dbReference type="ARBA" id="ARBA00022989"/>
    </source>
</evidence>
<dbReference type="InterPro" id="IPR046342">
    <property type="entry name" value="CBS_dom_sf"/>
</dbReference>
<evidence type="ECO:0000256" key="5">
    <source>
        <dbReference type="ARBA" id="ARBA00023122"/>
    </source>
</evidence>
<evidence type="ECO:0008006" key="14">
    <source>
        <dbReference type="Google" id="ProtNLM"/>
    </source>
</evidence>
<organism evidence="12 13">
    <name type="scientific">Agaribacter marinus</name>
    <dbReference type="NCBI Taxonomy" id="1431249"/>
    <lineage>
        <taxon>Bacteria</taxon>
        <taxon>Pseudomonadati</taxon>
        <taxon>Pseudomonadota</taxon>
        <taxon>Gammaproteobacteria</taxon>
        <taxon>Alteromonadales</taxon>
        <taxon>Alteromonadaceae</taxon>
        <taxon>Agaribacter</taxon>
    </lineage>
</organism>
<protein>
    <recommendedName>
        <fullName evidence="14">Hemolysin</fullName>
    </recommendedName>
</protein>
<comment type="caution">
    <text evidence="12">The sequence shown here is derived from an EMBL/GenBank/DDBJ whole genome shotgun (WGS) entry which is preliminary data.</text>
</comment>
<dbReference type="PROSITE" id="PS51846">
    <property type="entry name" value="CNNM"/>
    <property type="match status" value="1"/>
</dbReference>
<keyword evidence="5 7" id="KW-0129">CBS domain</keyword>
<proteinExistence type="predicted"/>
<dbReference type="Gene3D" id="3.10.580.10">
    <property type="entry name" value="CBS-domain"/>
    <property type="match status" value="1"/>
</dbReference>
<keyword evidence="3" id="KW-0677">Repeat</keyword>
<dbReference type="CDD" id="cd04590">
    <property type="entry name" value="CBS_pair_CorC_HlyC_assoc"/>
    <property type="match status" value="1"/>
</dbReference>
<keyword evidence="2 8" id="KW-0812">Transmembrane</keyword>
<gene>
    <name evidence="12" type="ORF">GCM10007852_34130</name>
</gene>
<dbReference type="PANTHER" id="PTHR22777:SF4">
    <property type="entry name" value="UPF0053 PROTEIN SLL1254"/>
    <property type="match status" value="1"/>
</dbReference>
<dbReference type="InterPro" id="IPR000644">
    <property type="entry name" value="CBS_dom"/>
</dbReference>
<dbReference type="InterPro" id="IPR044751">
    <property type="entry name" value="Ion_transp-like_CBS"/>
</dbReference>
<keyword evidence="6 8" id="KW-0472">Membrane</keyword>
<dbReference type="InterPro" id="IPR002550">
    <property type="entry name" value="CNNM"/>
</dbReference>
<accession>A0AA37T6P7</accession>
<evidence type="ECO:0000256" key="3">
    <source>
        <dbReference type="ARBA" id="ARBA00022737"/>
    </source>
</evidence>
<evidence type="ECO:0000259" key="10">
    <source>
        <dbReference type="PROSITE" id="PS51371"/>
    </source>
</evidence>
<dbReference type="EMBL" id="BSOT01000011">
    <property type="protein sequence ID" value="GLR72505.1"/>
    <property type="molecule type" value="Genomic_DNA"/>
</dbReference>
<evidence type="ECO:0000256" key="8">
    <source>
        <dbReference type="PROSITE-ProRule" id="PRU01193"/>
    </source>
</evidence>
<dbReference type="AlphaFoldDB" id="A0AA37T6P7"/>
<feature type="domain" description="CNNM transmembrane" evidence="11">
    <location>
        <begin position="1"/>
        <end position="179"/>
    </location>
</feature>